<feature type="region of interest" description="Disordered" evidence="7">
    <location>
        <begin position="248"/>
        <end position="279"/>
    </location>
</feature>
<dbReference type="PROSITE" id="PS50895">
    <property type="entry name" value="SURF1"/>
    <property type="match status" value="1"/>
</dbReference>
<evidence type="ECO:0000256" key="1">
    <source>
        <dbReference type="ARBA" id="ARBA00004370"/>
    </source>
</evidence>
<protein>
    <recommendedName>
        <fullName evidence="6">SURF1-like protein</fullName>
    </recommendedName>
</protein>
<reference evidence="8 9" key="1">
    <citation type="submission" date="2016-12" db="EMBL/GenBank/DDBJ databases">
        <title>The new phylogeny of genus Mycobacterium.</title>
        <authorList>
            <person name="Tortoli E."/>
            <person name="Trovato A."/>
            <person name="Cirillo D.M."/>
        </authorList>
    </citation>
    <scope>NUCLEOTIDE SEQUENCE [LARGE SCALE GENOMIC DNA]</scope>
    <source>
        <strain evidence="8 9">DSM 45069</strain>
    </source>
</reference>
<dbReference type="AlphaFoldDB" id="A0A1W9ZCE2"/>
<evidence type="ECO:0000256" key="6">
    <source>
        <dbReference type="RuleBase" id="RU363076"/>
    </source>
</evidence>
<feature type="transmembrane region" description="Helical" evidence="6">
    <location>
        <begin position="214"/>
        <end position="237"/>
    </location>
</feature>
<dbReference type="Proteomes" id="UP000192707">
    <property type="component" value="Unassembled WGS sequence"/>
</dbReference>
<comment type="caution">
    <text evidence="8">The sequence shown here is derived from an EMBL/GenBank/DDBJ whole genome shotgun (WGS) entry which is preliminary data.</text>
</comment>
<dbReference type="RefSeq" id="WP_083065728.1">
    <property type="nucleotide sequence ID" value="NZ_MVHG01000049.1"/>
</dbReference>
<dbReference type="InterPro" id="IPR045214">
    <property type="entry name" value="Surf1/Surf4"/>
</dbReference>
<evidence type="ECO:0000313" key="9">
    <source>
        <dbReference type="Proteomes" id="UP000192707"/>
    </source>
</evidence>
<comment type="similarity">
    <text evidence="2 6">Belongs to the SURF1 family.</text>
</comment>
<keyword evidence="9" id="KW-1185">Reference proteome</keyword>
<comment type="subcellular location">
    <subcellularLocation>
        <location evidence="6">Cell membrane</location>
        <topology evidence="6">Multi-pass membrane protein</topology>
    </subcellularLocation>
    <subcellularLocation>
        <location evidence="1">Membrane</location>
    </subcellularLocation>
</comment>
<feature type="compositionally biased region" description="Basic and acidic residues" evidence="7">
    <location>
        <begin position="270"/>
        <end position="279"/>
    </location>
</feature>
<dbReference type="PANTHER" id="PTHR23427:SF2">
    <property type="entry name" value="SURFEIT LOCUS PROTEIN 1"/>
    <property type="match status" value="1"/>
</dbReference>
<evidence type="ECO:0000256" key="3">
    <source>
        <dbReference type="ARBA" id="ARBA00022692"/>
    </source>
</evidence>
<evidence type="ECO:0000256" key="2">
    <source>
        <dbReference type="ARBA" id="ARBA00007165"/>
    </source>
</evidence>
<name>A0A1W9ZCE2_MYCAI</name>
<feature type="transmembrane region" description="Helical" evidence="6">
    <location>
        <begin position="12"/>
        <end position="33"/>
    </location>
</feature>
<evidence type="ECO:0000256" key="5">
    <source>
        <dbReference type="ARBA" id="ARBA00023136"/>
    </source>
</evidence>
<keyword evidence="5 6" id="KW-0472">Membrane</keyword>
<evidence type="ECO:0000256" key="7">
    <source>
        <dbReference type="SAM" id="MobiDB-lite"/>
    </source>
</evidence>
<sequence length="279" mass="30222">MRRLSFFLRPGWIALAVVVVAFAYLCFTVLAPWQLGKHSRTSRENHQIESSLNTAPVPLKTLLPQQNSAATGAQWRQVTATGHYLPDVQVLARLRVIDSKPAFEVLAPFVVDGGPTVLVNRGYVRPLEGSHVPPIPRPPAEPVTITARLRNSEPAAANKDPFVGDGVRQVYSIDTEQIAVLTKVPLAGSYLQLIDGQPGGLGVVGVPALDAGPFLSYGIQWIAFGILAPIGLGYFAYSEIRARRQEKLQRPAPAAEAAPAPDAPQTVEAKLADRYGRRR</sequence>
<dbReference type="CDD" id="cd06662">
    <property type="entry name" value="SURF1"/>
    <property type="match status" value="1"/>
</dbReference>
<dbReference type="OrthoDB" id="9807214at2"/>
<keyword evidence="6" id="KW-1003">Cell membrane</keyword>
<dbReference type="EMBL" id="MVHG01000049">
    <property type="protein sequence ID" value="ORA11902.1"/>
    <property type="molecule type" value="Genomic_DNA"/>
</dbReference>
<organism evidence="8 9">
    <name type="scientific">Mycobacterium arosiense ATCC BAA-1401 = DSM 45069</name>
    <dbReference type="NCBI Taxonomy" id="1265311"/>
    <lineage>
        <taxon>Bacteria</taxon>
        <taxon>Bacillati</taxon>
        <taxon>Actinomycetota</taxon>
        <taxon>Actinomycetes</taxon>
        <taxon>Mycobacteriales</taxon>
        <taxon>Mycobacteriaceae</taxon>
        <taxon>Mycobacterium</taxon>
        <taxon>Mycobacterium avium complex (MAC)</taxon>
    </lineage>
</organism>
<dbReference type="GO" id="GO:0005886">
    <property type="term" value="C:plasma membrane"/>
    <property type="evidence" value="ECO:0007669"/>
    <property type="project" value="UniProtKB-SubCell"/>
</dbReference>
<dbReference type="InterPro" id="IPR002994">
    <property type="entry name" value="Surf1/Shy1"/>
</dbReference>
<feature type="compositionally biased region" description="Low complexity" evidence="7">
    <location>
        <begin position="251"/>
        <end position="264"/>
    </location>
</feature>
<keyword evidence="3 6" id="KW-0812">Transmembrane</keyword>
<gene>
    <name evidence="8" type="ORF">BST14_17975</name>
</gene>
<dbReference type="PANTHER" id="PTHR23427">
    <property type="entry name" value="SURFEIT LOCUS PROTEIN"/>
    <property type="match status" value="1"/>
</dbReference>
<evidence type="ECO:0000256" key="4">
    <source>
        <dbReference type="ARBA" id="ARBA00022989"/>
    </source>
</evidence>
<evidence type="ECO:0000313" key="8">
    <source>
        <dbReference type="EMBL" id="ORA11902.1"/>
    </source>
</evidence>
<dbReference type="Pfam" id="PF02104">
    <property type="entry name" value="SURF1"/>
    <property type="match status" value="1"/>
</dbReference>
<accession>A0A1W9ZCE2</accession>
<keyword evidence="4 6" id="KW-1133">Transmembrane helix</keyword>
<proteinExistence type="inferred from homology"/>